<keyword evidence="3" id="KW-0378">Hydrolase</keyword>
<keyword evidence="10" id="KW-1185">Reference proteome</keyword>
<feature type="domain" description="NlpC/P60" evidence="6">
    <location>
        <begin position="79"/>
        <end position="232"/>
    </location>
</feature>
<dbReference type="OMA" id="HQWERAT"/>
<evidence type="ECO:0000256" key="3">
    <source>
        <dbReference type="ARBA" id="ARBA00022801"/>
    </source>
</evidence>
<evidence type="ECO:0000256" key="2">
    <source>
        <dbReference type="ARBA" id="ARBA00022670"/>
    </source>
</evidence>
<evidence type="ECO:0000313" key="9">
    <source>
        <dbReference type="EMBL" id="KAA0165950.1"/>
    </source>
</evidence>
<keyword evidence="4" id="KW-0788">Thiol protease</keyword>
<evidence type="ECO:0000259" key="6">
    <source>
        <dbReference type="PROSITE" id="PS51935"/>
    </source>
</evidence>
<dbReference type="EMBL" id="VLTM01000022">
    <property type="protein sequence ID" value="KAA0163459.1"/>
    <property type="molecule type" value="Genomic_DNA"/>
</dbReference>
<accession>A0A5A8CKQ1</accession>
<dbReference type="InterPro" id="IPR038765">
    <property type="entry name" value="Papain-like_cys_pep_sf"/>
</dbReference>
<dbReference type="Proteomes" id="UP000323011">
    <property type="component" value="Unassembled WGS sequence"/>
</dbReference>
<evidence type="ECO:0000256" key="1">
    <source>
        <dbReference type="ARBA" id="ARBA00007074"/>
    </source>
</evidence>
<dbReference type="InterPro" id="IPR000064">
    <property type="entry name" value="NLP_P60_dom"/>
</dbReference>
<keyword evidence="2" id="KW-0645">Protease</keyword>
<reference evidence="10 11" key="1">
    <citation type="submission" date="2019-07" db="EMBL/GenBank/DDBJ databases">
        <title>Genomes of Cafeteria roenbergensis.</title>
        <authorList>
            <person name="Fischer M.G."/>
            <person name="Hackl T."/>
            <person name="Roman M."/>
        </authorList>
    </citation>
    <scope>NUCLEOTIDE SEQUENCE [LARGE SCALE GENOMIC DNA]</scope>
    <source>
        <strain evidence="7 10">BVI</strain>
        <strain evidence="8 12">Cflag</strain>
        <strain evidence="9 11">RCC970-E3</strain>
    </source>
</reference>
<proteinExistence type="inferred from homology"/>
<feature type="compositionally biased region" description="Low complexity" evidence="5">
    <location>
        <begin position="265"/>
        <end position="275"/>
    </location>
</feature>
<dbReference type="EMBL" id="VLTN01000015">
    <property type="protein sequence ID" value="KAA0153672.1"/>
    <property type="molecule type" value="Genomic_DNA"/>
</dbReference>
<evidence type="ECO:0000313" key="12">
    <source>
        <dbReference type="Proteomes" id="UP000325113"/>
    </source>
</evidence>
<evidence type="ECO:0000313" key="7">
    <source>
        <dbReference type="EMBL" id="KAA0153672.1"/>
    </source>
</evidence>
<evidence type="ECO:0000256" key="4">
    <source>
        <dbReference type="ARBA" id="ARBA00022807"/>
    </source>
</evidence>
<evidence type="ECO:0000313" key="8">
    <source>
        <dbReference type="EMBL" id="KAA0163459.1"/>
    </source>
</evidence>
<feature type="region of interest" description="Disordered" evidence="5">
    <location>
        <begin position="263"/>
        <end position="302"/>
    </location>
</feature>
<dbReference type="PROSITE" id="PS51935">
    <property type="entry name" value="NLPC_P60"/>
    <property type="match status" value="1"/>
</dbReference>
<dbReference type="PANTHER" id="PTHR47664">
    <property type="entry name" value="NLPC_P60 DOMAIN-CONTAINING PROTEIN"/>
    <property type="match status" value="1"/>
</dbReference>
<name>A0A5A8CKQ1_CAFRO</name>
<dbReference type="AlphaFoldDB" id="A0A5A8CKQ1"/>
<dbReference type="Proteomes" id="UP000325113">
    <property type="component" value="Unassembled WGS sequence"/>
</dbReference>
<dbReference type="Proteomes" id="UP000324907">
    <property type="component" value="Unassembled WGS sequence"/>
</dbReference>
<dbReference type="SUPFAM" id="SSF54001">
    <property type="entry name" value="Cysteine proteinases"/>
    <property type="match status" value="1"/>
</dbReference>
<comment type="caution">
    <text evidence="7">The sequence shown here is derived from an EMBL/GenBank/DDBJ whole genome shotgun (WGS) entry which is preliminary data.</text>
</comment>
<sequence length="302" mass="33656">MADATTTAGTTRPGAADEGATAGAAKCKSVGCYTINFGETDAASGSLQSAFAKYRQEKAKALELRAGPAKRERSDDEKQALREKFLARCRHYLGVPYKKRYFDEGTPEYESPIFLDCCGLVRRVMWDLQEDFGFRLGGWNQAYQWDTLADAEVSDPSQLKPGDLVFYAGDYTRPSAKQQKFRMVHVEVWLGGETGEATLGARWKKGKVSEFPSYKFESSSWGNVEMHFCSLEPWLRGECMPKHTHMWRMRSLEWMRNEKSVFSDAAGESAGGPAAEEGEGEHCQMQEQAAGSDSDDEDEPTA</sequence>
<dbReference type="GO" id="GO:0008234">
    <property type="term" value="F:cysteine-type peptidase activity"/>
    <property type="evidence" value="ECO:0007669"/>
    <property type="project" value="UniProtKB-KW"/>
</dbReference>
<dbReference type="Gene3D" id="3.90.1720.10">
    <property type="entry name" value="endopeptidase domain like (from Nostoc punctiforme)"/>
    <property type="match status" value="1"/>
</dbReference>
<organism evidence="7 10">
    <name type="scientific">Cafeteria roenbergensis</name>
    <name type="common">Marine flagellate</name>
    <dbReference type="NCBI Taxonomy" id="33653"/>
    <lineage>
        <taxon>Eukaryota</taxon>
        <taxon>Sar</taxon>
        <taxon>Stramenopiles</taxon>
        <taxon>Bigyra</taxon>
        <taxon>Opalozoa</taxon>
        <taxon>Bicosoecida</taxon>
        <taxon>Cafeteriaceae</taxon>
        <taxon>Cafeteria</taxon>
    </lineage>
</organism>
<feature type="region of interest" description="Disordered" evidence="5">
    <location>
        <begin position="1"/>
        <end position="23"/>
    </location>
</feature>
<dbReference type="PANTHER" id="PTHR47664:SF1">
    <property type="entry name" value="CHROMOSOME UNDETERMINED SCAFFOLD_14, WHOLE GENOME SHOTGUN SEQUENCE"/>
    <property type="match status" value="1"/>
</dbReference>
<dbReference type="EMBL" id="VLTL01000043">
    <property type="protein sequence ID" value="KAA0165950.1"/>
    <property type="molecule type" value="Genomic_DNA"/>
</dbReference>
<comment type="similarity">
    <text evidence="1">Belongs to the peptidase C40 family.</text>
</comment>
<evidence type="ECO:0000313" key="10">
    <source>
        <dbReference type="Proteomes" id="UP000323011"/>
    </source>
</evidence>
<protein>
    <recommendedName>
        <fullName evidence="6">NlpC/P60 domain-containing protein</fullName>
    </recommendedName>
</protein>
<feature type="compositionally biased region" description="Acidic residues" evidence="5">
    <location>
        <begin position="293"/>
        <end position="302"/>
    </location>
</feature>
<gene>
    <name evidence="9" type="ORF">FNF28_03332</name>
    <name evidence="7" type="ORF">FNF29_03060</name>
    <name evidence="8" type="ORF">FNF31_02853</name>
</gene>
<evidence type="ECO:0000313" key="11">
    <source>
        <dbReference type="Proteomes" id="UP000324907"/>
    </source>
</evidence>
<evidence type="ECO:0000256" key="5">
    <source>
        <dbReference type="SAM" id="MobiDB-lite"/>
    </source>
</evidence>
<dbReference type="GO" id="GO:0006508">
    <property type="term" value="P:proteolysis"/>
    <property type="evidence" value="ECO:0007669"/>
    <property type="project" value="UniProtKB-KW"/>
</dbReference>